<feature type="transmembrane region" description="Helical" evidence="6">
    <location>
        <begin position="216"/>
        <end position="235"/>
    </location>
</feature>
<feature type="domain" description="EamA" evidence="7">
    <location>
        <begin position="149"/>
        <end position="285"/>
    </location>
</feature>
<evidence type="ECO:0000256" key="5">
    <source>
        <dbReference type="ARBA" id="ARBA00023136"/>
    </source>
</evidence>
<dbReference type="AlphaFoldDB" id="A0A1E3A1E3"/>
<comment type="similarity">
    <text evidence="2">Belongs to the EamA transporter family.</text>
</comment>
<proteinExistence type="inferred from homology"/>
<dbReference type="InterPro" id="IPR000620">
    <property type="entry name" value="EamA_dom"/>
</dbReference>
<evidence type="ECO:0000256" key="6">
    <source>
        <dbReference type="SAM" id="Phobius"/>
    </source>
</evidence>
<dbReference type="GO" id="GO:0016020">
    <property type="term" value="C:membrane"/>
    <property type="evidence" value="ECO:0007669"/>
    <property type="project" value="UniProtKB-SubCell"/>
</dbReference>
<feature type="transmembrane region" description="Helical" evidence="6">
    <location>
        <begin position="38"/>
        <end position="56"/>
    </location>
</feature>
<dbReference type="InterPro" id="IPR050638">
    <property type="entry name" value="AA-Vitamin_Transporters"/>
</dbReference>
<dbReference type="PANTHER" id="PTHR32322:SF2">
    <property type="entry name" value="EAMA DOMAIN-CONTAINING PROTEIN"/>
    <property type="match status" value="1"/>
</dbReference>
<evidence type="ECO:0000256" key="2">
    <source>
        <dbReference type="ARBA" id="ARBA00007362"/>
    </source>
</evidence>
<evidence type="ECO:0000313" key="8">
    <source>
        <dbReference type="EMBL" id="ODM02026.1"/>
    </source>
</evidence>
<feature type="transmembrane region" description="Helical" evidence="6">
    <location>
        <begin position="187"/>
        <end position="204"/>
    </location>
</feature>
<dbReference type="EMBL" id="MCGH01000005">
    <property type="protein sequence ID" value="ODM02026.1"/>
    <property type="molecule type" value="Genomic_DNA"/>
</dbReference>
<dbReference type="Proteomes" id="UP000094067">
    <property type="component" value="Unassembled WGS sequence"/>
</dbReference>
<dbReference type="InterPro" id="IPR037185">
    <property type="entry name" value="EmrE-like"/>
</dbReference>
<comment type="caution">
    <text evidence="8">The sequence shown here is derived from an EMBL/GenBank/DDBJ whole genome shotgun (WGS) entry which is preliminary data.</text>
</comment>
<dbReference type="PATRIC" id="fig|1432052.4.peg.6670"/>
<accession>A0A1E3A1E3</accession>
<dbReference type="Pfam" id="PF00892">
    <property type="entry name" value="EamA"/>
    <property type="match status" value="2"/>
</dbReference>
<reference evidence="8 9" key="1">
    <citation type="submission" date="2016-07" db="EMBL/GenBank/DDBJ databases">
        <title>Characterization of isolates of Eisenbergiella tayi derived from blood cultures, using whole genome sequencing.</title>
        <authorList>
            <person name="Burdz T."/>
            <person name="Wiebe D."/>
            <person name="Huynh C."/>
            <person name="Bernard K."/>
        </authorList>
    </citation>
    <scope>NUCLEOTIDE SEQUENCE [LARGE SCALE GENOMIC DNA]</scope>
    <source>
        <strain evidence="8 9">NML 110608</strain>
    </source>
</reference>
<feature type="transmembrane region" description="Helical" evidence="6">
    <location>
        <begin position="247"/>
        <end position="264"/>
    </location>
</feature>
<name>A0A1E3A1E3_9FIRM</name>
<feature type="domain" description="EamA" evidence="7">
    <location>
        <begin position="10"/>
        <end position="141"/>
    </location>
</feature>
<keyword evidence="4 6" id="KW-1133">Transmembrane helix</keyword>
<dbReference type="PANTHER" id="PTHR32322">
    <property type="entry name" value="INNER MEMBRANE TRANSPORTER"/>
    <property type="match status" value="1"/>
</dbReference>
<evidence type="ECO:0000313" key="9">
    <source>
        <dbReference type="Proteomes" id="UP000094067"/>
    </source>
</evidence>
<feature type="transmembrane region" description="Helical" evidence="6">
    <location>
        <begin position="270"/>
        <end position="286"/>
    </location>
</feature>
<feature type="transmembrane region" description="Helical" evidence="6">
    <location>
        <begin position="68"/>
        <end position="85"/>
    </location>
</feature>
<evidence type="ECO:0000256" key="4">
    <source>
        <dbReference type="ARBA" id="ARBA00022989"/>
    </source>
</evidence>
<protein>
    <submittedName>
        <fullName evidence="8">Putative DMT superfamily transporter inner membrane protein</fullName>
    </submittedName>
</protein>
<comment type="subcellular location">
    <subcellularLocation>
        <location evidence="1">Membrane</location>
        <topology evidence="1">Multi-pass membrane protein</topology>
    </subcellularLocation>
</comment>
<keyword evidence="3 6" id="KW-0812">Transmembrane</keyword>
<feature type="transmembrane region" description="Helical" evidence="6">
    <location>
        <begin position="149"/>
        <end position="167"/>
    </location>
</feature>
<feature type="transmembrane region" description="Helical" evidence="6">
    <location>
        <begin position="126"/>
        <end position="143"/>
    </location>
</feature>
<sequence>MMTKNNTLQGHLAAFLTIFIWGTTFISTKVLLKSFGPIEILFIRFLIGYLALWIGCPHRKRKGERKEELYFAVAGLCGVTLYFLLENIALTYTYASNVGVIISIAPFFTAIFSFLLKKEEKPGKRFFLGFIMAMAGIFLISGFGGLNPFGDLLAVGAAILWAAYSLLTRKISDFGYPVVQATRRTFFYGLVFMIPALFLMDFHVEPRLFLEPANAGNLLFLGLGASALCFVTWNFAVRVLGSIKTSVYIYMVPVVTTVTSALILKEKITAVSAVGILLTLGGLFLSQKWGKEEGDSPAAAEEIGETGESI</sequence>
<feature type="transmembrane region" description="Helical" evidence="6">
    <location>
        <begin position="91"/>
        <end position="114"/>
    </location>
</feature>
<feature type="transmembrane region" description="Helical" evidence="6">
    <location>
        <begin position="12"/>
        <end position="32"/>
    </location>
</feature>
<dbReference type="SUPFAM" id="SSF103481">
    <property type="entry name" value="Multidrug resistance efflux transporter EmrE"/>
    <property type="match status" value="2"/>
</dbReference>
<keyword evidence="5 6" id="KW-0472">Membrane</keyword>
<evidence type="ECO:0000256" key="1">
    <source>
        <dbReference type="ARBA" id="ARBA00004141"/>
    </source>
</evidence>
<evidence type="ECO:0000259" key="7">
    <source>
        <dbReference type="Pfam" id="PF00892"/>
    </source>
</evidence>
<gene>
    <name evidence="8" type="ORF">BEI61_06025</name>
</gene>
<evidence type="ECO:0000256" key="3">
    <source>
        <dbReference type="ARBA" id="ARBA00022692"/>
    </source>
</evidence>
<organism evidence="8 9">
    <name type="scientific">Eisenbergiella tayi</name>
    <dbReference type="NCBI Taxonomy" id="1432052"/>
    <lineage>
        <taxon>Bacteria</taxon>
        <taxon>Bacillati</taxon>
        <taxon>Bacillota</taxon>
        <taxon>Clostridia</taxon>
        <taxon>Lachnospirales</taxon>
        <taxon>Lachnospiraceae</taxon>
        <taxon>Eisenbergiella</taxon>
    </lineage>
</organism>